<accession>A0A9P4NFC9</accession>
<organism evidence="2 3">
    <name type="scientific">Tothia fuscella</name>
    <dbReference type="NCBI Taxonomy" id="1048955"/>
    <lineage>
        <taxon>Eukaryota</taxon>
        <taxon>Fungi</taxon>
        <taxon>Dikarya</taxon>
        <taxon>Ascomycota</taxon>
        <taxon>Pezizomycotina</taxon>
        <taxon>Dothideomycetes</taxon>
        <taxon>Pleosporomycetidae</taxon>
        <taxon>Venturiales</taxon>
        <taxon>Cylindrosympodiaceae</taxon>
        <taxon>Tothia</taxon>
    </lineage>
</organism>
<dbReference type="AlphaFoldDB" id="A0A9P4NFC9"/>
<evidence type="ECO:0000313" key="2">
    <source>
        <dbReference type="EMBL" id="KAF2418931.1"/>
    </source>
</evidence>
<name>A0A9P4NFC9_9PEZI</name>
<reference evidence="2" key="1">
    <citation type="journal article" date="2020" name="Stud. Mycol.">
        <title>101 Dothideomycetes genomes: a test case for predicting lifestyles and emergence of pathogens.</title>
        <authorList>
            <person name="Haridas S."/>
            <person name="Albert R."/>
            <person name="Binder M."/>
            <person name="Bloem J."/>
            <person name="Labutti K."/>
            <person name="Salamov A."/>
            <person name="Andreopoulos B."/>
            <person name="Baker S."/>
            <person name="Barry K."/>
            <person name="Bills G."/>
            <person name="Bluhm B."/>
            <person name="Cannon C."/>
            <person name="Castanera R."/>
            <person name="Culley D."/>
            <person name="Daum C."/>
            <person name="Ezra D."/>
            <person name="Gonzalez J."/>
            <person name="Henrissat B."/>
            <person name="Kuo A."/>
            <person name="Liang C."/>
            <person name="Lipzen A."/>
            <person name="Lutzoni F."/>
            <person name="Magnuson J."/>
            <person name="Mondo S."/>
            <person name="Nolan M."/>
            <person name="Ohm R."/>
            <person name="Pangilinan J."/>
            <person name="Park H.-J."/>
            <person name="Ramirez L."/>
            <person name="Alfaro M."/>
            <person name="Sun H."/>
            <person name="Tritt A."/>
            <person name="Yoshinaga Y."/>
            <person name="Zwiers L.-H."/>
            <person name="Turgeon B."/>
            <person name="Goodwin S."/>
            <person name="Spatafora J."/>
            <person name="Crous P."/>
            <person name="Grigoriev I."/>
        </authorList>
    </citation>
    <scope>NUCLEOTIDE SEQUENCE</scope>
    <source>
        <strain evidence="2">CBS 130266</strain>
    </source>
</reference>
<proteinExistence type="predicted"/>
<keyword evidence="1" id="KW-0472">Membrane</keyword>
<comment type="caution">
    <text evidence="2">The sequence shown here is derived from an EMBL/GenBank/DDBJ whole genome shotgun (WGS) entry which is preliminary data.</text>
</comment>
<evidence type="ECO:0000256" key="1">
    <source>
        <dbReference type="SAM" id="Phobius"/>
    </source>
</evidence>
<dbReference type="EMBL" id="MU007123">
    <property type="protein sequence ID" value="KAF2418931.1"/>
    <property type="molecule type" value="Genomic_DNA"/>
</dbReference>
<keyword evidence="1" id="KW-1133">Transmembrane helix</keyword>
<protein>
    <submittedName>
        <fullName evidence="2">Uncharacterized protein</fullName>
    </submittedName>
</protein>
<dbReference type="Proteomes" id="UP000800235">
    <property type="component" value="Unassembled WGS sequence"/>
</dbReference>
<feature type="transmembrane region" description="Helical" evidence="1">
    <location>
        <begin position="41"/>
        <end position="58"/>
    </location>
</feature>
<keyword evidence="1" id="KW-0812">Transmembrane</keyword>
<keyword evidence="3" id="KW-1185">Reference proteome</keyword>
<sequence length="114" mass="12865">MSKHLFHALSVTYTYKSSVSACHCTYSRTARVRFPAGELTHFYFFAYIFICMVVLTSGKHLEVLHICFADGVYAERSTLSVRTSLESCAKALILLAVYYSVSRGCRIWAHNPGQ</sequence>
<gene>
    <name evidence="2" type="ORF">EJ08DRAFT_48707</name>
</gene>
<evidence type="ECO:0000313" key="3">
    <source>
        <dbReference type="Proteomes" id="UP000800235"/>
    </source>
</evidence>